<sequence length="1435" mass="163350">MECDVIGSSSEISSSSNEARNYQMELKEKEDTLKTLRADVLALEETVKEQADMIEDLKSQLHSKVPMGESALLSASHRISEQETRVLHFTIQQLRDELSEARQDAASTRAILETQKALCLNQEKEIAKRREQLDESLEMMEQMREELKDANRRANGTDWKAKERLLRMQMEEERVESERKITILEAKLKVVRQREDAMLEGLEEVRGALEESQRRYEEHMEECARTSAEISAKDAELISLRARLELSTPSHDVQRTNSMDDMLMSQVKALTAQINEMKTLRDGDERLSDLENRIGALTATNSFLEKQLKEANDRKERLEEEVEKWKGEVSELKAEVKKSEERLLECEGSAELTNRYLLDENSKIKQQKAEIRCELIALKREHAKLLDAKQETPHEAELTALREEVAALKEKLRVVETTRKEENRIKSEPMETTEIASLLEELATLREKIRIAEQQEMRLKTLRAVKEDQCALNKGDDVSTQPSRSEYFVKEEGCAECERLKEELVSLKQNQSVESESALKEKYEKMERELTEKYDMQKAIAEKLQKELFEAREKNDELRSAMRILDEQCEKLMELKKRAEVGRKKAFERLASINEKLNELRRERDSHQQKDADHKRLLQENERLTKKIDYLSAELRETHTDYREELSKLARQMSETKQKDATENESFAIKVEMLETEKRQLEATLRSLQRHIEQCKGECESRAKEVTCLRESQSKVMEENAKLRDGLALAITKAEKFKEEVEALKEMNSVINRELSKAKDEKSDAVIRADALQQAFREKERLVAYLQSQLHMRTCNKIKRTSSRSTLISVASESSVVDVEISEYDDRDSGTRGRAVVCSVDEGPVRPDSASLTRSTGAYVSAARTPQPLSSITNRSESSANTSVAPTPSRVGTMKHDIPHRWKTFLLLKQAKCIACYEGLPRVRHAMRCTECGLMAHRVCISNIANTCGLPEQCADYYLDSYATYSTTTMSGWVKLWRSDDTTGNKWRNAWAVITDQRLCFFDNDGLASPNDGGSPFLTVNLDRDHWRLQMQSVLDVSVKGGVSKDSLALLIELRLARSSLYMLAPTVQAKQRWVRALQTATDRRMFVQRRPSASSAANKMLIALDAPLNLTINCSQMLEEWLLIGAQEGLFITQLTSPRVPFIVAGLAAVFQMELVSDLEMLIAISGLQRQLVFMHVSDLYDGLKSDRPTVRPTAISSFSGCHLLTVHIDRLNNTRYLCVADPDKINILHFNSRLGVFTPYKSIATNEPATCLLSIADGIVFGADQFYFVDMKTVMAHVVVVPGCPSDYPLAAVSISDGELLLAYHNFGVFANVNGNRTRPENVDWNRAPLEFVYAAPTLYIVHNDTLEIVQIAEYNGPNSRTLLDVRDFYRCHCAHYIGRGRSAKEVLFALSGGDRTEIHSFCGNTEKTVFGTLKRKVTSHGEMTAHGKRLKV</sequence>
<proteinExistence type="predicted"/>
<dbReference type="SUPFAM" id="SSF57889">
    <property type="entry name" value="Cysteine-rich domain"/>
    <property type="match status" value="1"/>
</dbReference>
<keyword evidence="3" id="KW-0862">Zinc</keyword>
<evidence type="ECO:0000256" key="4">
    <source>
        <dbReference type="ARBA" id="ARBA00047899"/>
    </source>
</evidence>
<evidence type="ECO:0000259" key="8">
    <source>
        <dbReference type="PROSITE" id="PS50003"/>
    </source>
</evidence>
<dbReference type="Pfam" id="PF00169">
    <property type="entry name" value="PH"/>
    <property type="match status" value="1"/>
</dbReference>
<name>A0A914ZLW6_PARUN</name>
<dbReference type="GO" id="GO:0005856">
    <property type="term" value="C:cytoskeleton"/>
    <property type="evidence" value="ECO:0007669"/>
    <property type="project" value="TreeGrafter"/>
</dbReference>
<feature type="region of interest" description="Disordered" evidence="7">
    <location>
        <begin position="1"/>
        <end position="21"/>
    </location>
</feature>
<feature type="domain" description="CNH" evidence="10">
    <location>
        <begin position="1110"/>
        <end position="1380"/>
    </location>
</feature>
<evidence type="ECO:0000256" key="3">
    <source>
        <dbReference type="ARBA" id="ARBA00022833"/>
    </source>
</evidence>
<evidence type="ECO:0000256" key="2">
    <source>
        <dbReference type="ARBA" id="ARBA00022723"/>
    </source>
</evidence>
<keyword evidence="2" id="KW-0479">Metal-binding</keyword>
<dbReference type="InterPro" id="IPR050839">
    <property type="entry name" value="Rho-assoc_Ser/Thr_Kinase"/>
</dbReference>
<dbReference type="SMART" id="SM00109">
    <property type="entry name" value="C1"/>
    <property type="match status" value="1"/>
</dbReference>
<dbReference type="Gene3D" id="3.30.60.20">
    <property type="match status" value="1"/>
</dbReference>
<evidence type="ECO:0000256" key="7">
    <source>
        <dbReference type="SAM" id="MobiDB-lite"/>
    </source>
</evidence>
<dbReference type="InterPro" id="IPR001180">
    <property type="entry name" value="CNH_dom"/>
</dbReference>
<dbReference type="Gene3D" id="2.30.29.30">
    <property type="entry name" value="Pleckstrin-homology domain (PH domain)/Phosphotyrosine-binding domain (PTB)"/>
    <property type="match status" value="1"/>
</dbReference>
<dbReference type="Pfam" id="PF00780">
    <property type="entry name" value="CNH"/>
    <property type="match status" value="1"/>
</dbReference>
<feature type="coiled-coil region" evidence="6">
    <location>
        <begin position="490"/>
        <end position="698"/>
    </location>
</feature>
<dbReference type="PROSITE" id="PS50219">
    <property type="entry name" value="CNH"/>
    <property type="match status" value="1"/>
</dbReference>
<dbReference type="CDD" id="cd20814">
    <property type="entry name" value="CRIK"/>
    <property type="match status" value="1"/>
</dbReference>
<dbReference type="Pfam" id="PF00130">
    <property type="entry name" value="C1_1"/>
    <property type="match status" value="1"/>
</dbReference>
<dbReference type="GO" id="GO:0004674">
    <property type="term" value="F:protein serine/threonine kinase activity"/>
    <property type="evidence" value="ECO:0007669"/>
    <property type="project" value="UniProtKB-EC"/>
</dbReference>
<comment type="catalytic activity">
    <reaction evidence="4">
        <text>L-threonyl-[protein] + ATP = O-phospho-L-threonyl-[protein] + ADP + H(+)</text>
        <dbReference type="Rhea" id="RHEA:46608"/>
        <dbReference type="Rhea" id="RHEA-COMP:11060"/>
        <dbReference type="Rhea" id="RHEA-COMP:11605"/>
        <dbReference type="ChEBI" id="CHEBI:15378"/>
        <dbReference type="ChEBI" id="CHEBI:30013"/>
        <dbReference type="ChEBI" id="CHEBI:30616"/>
        <dbReference type="ChEBI" id="CHEBI:61977"/>
        <dbReference type="ChEBI" id="CHEBI:456216"/>
        <dbReference type="EC" id="2.7.11.1"/>
    </reaction>
</comment>
<keyword evidence="1" id="KW-0597">Phosphoprotein</keyword>
<evidence type="ECO:0000259" key="9">
    <source>
        <dbReference type="PROSITE" id="PS50081"/>
    </source>
</evidence>
<accession>A0A914ZLW6</accession>
<dbReference type="InterPro" id="IPR046349">
    <property type="entry name" value="C1-like_sf"/>
</dbReference>
<dbReference type="InterPro" id="IPR002219">
    <property type="entry name" value="PKC_DAG/PE"/>
</dbReference>
<dbReference type="PROSITE" id="PS50003">
    <property type="entry name" value="PH_DOMAIN"/>
    <property type="match status" value="1"/>
</dbReference>
<evidence type="ECO:0000256" key="1">
    <source>
        <dbReference type="ARBA" id="ARBA00022553"/>
    </source>
</evidence>
<dbReference type="GO" id="GO:0046872">
    <property type="term" value="F:metal ion binding"/>
    <property type="evidence" value="ECO:0007669"/>
    <property type="project" value="UniProtKB-KW"/>
</dbReference>
<feature type="domain" description="PH" evidence="8">
    <location>
        <begin position="967"/>
        <end position="1083"/>
    </location>
</feature>
<dbReference type="PANTHER" id="PTHR22988:SF71">
    <property type="entry name" value="CITRON RHO-INTERACTING KINASE"/>
    <property type="match status" value="1"/>
</dbReference>
<feature type="coiled-coil region" evidence="6">
    <location>
        <begin position="91"/>
        <end position="229"/>
    </location>
</feature>
<dbReference type="SMART" id="SM00233">
    <property type="entry name" value="PH"/>
    <property type="match status" value="1"/>
</dbReference>
<evidence type="ECO:0000313" key="11">
    <source>
        <dbReference type="Proteomes" id="UP000887569"/>
    </source>
</evidence>
<evidence type="ECO:0000259" key="10">
    <source>
        <dbReference type="PROSITE" id="PS50219"/>
    </source>
</evidence>
<feature type="coiled-coil region" evidence="6">
    <location>
        <begin position="287"/>
        <end position="462"/>
    </location>
</feature>
<evidence type="ECO:0000256" key="5">
    <source>
        <dbReference type="ARBA" id="ARBA00048679"/>
    </source>
</evidence>
<dbReference type="PROSITE" id="PS00479">
    <property type="entry name" value="ZF_DAG_PE_1"/>
    <property type="match status" value="1"/>
</dbReference>
<dbReference type="PANTHER" id="PTHR22988">
    <property type="entry name" value="MYOTONIC DYSTROPHY S/T KINASE-RELATED"/>
    <property type="match status" value="1"/>
</dbReference>
<dbReference type="GO" id="GO:0031032">
    <property type="term" value="P:actomyosin structure organization"/>
    <property type="evidence" value="ECO:0007669"/>
    <property type="project" value="TreeGrafter"/>
</dbReference>
<comment type="catalytic activity">
    <reaction evidence="5">
        <text>L-seryl-[protein] + ATP = O-phospho-L-seryl-[protein] + ADP + H(+)</text>
        <dbReference type="Rhea" id="RHEA:17989"/>
        <dbReference type="Rhea" id="RHEA-COMP:9863"/>
        <dbReference type="Rhea" id="RHEA-COMP:11604"/>
        <dbReference type="ChEBI" id="CHEBI:15378"/>
        <dbReference type="ChEBI" id="CHEBI:29999"/>
        <dbReference type="ChEBI" id="CHEBI:30616"/>
        <dbReference type="ChEBI" id="CHEBI:83421"/>
        <dbReference type="ChEBI" id="CHEBI:456216"/>
        <dbReference type="EC" id="2.7.11.1"/>
    </reaction>
</comment>
<protein>
    <submittedName>
        <fullName evidence="12">Non-specific serine/threonine protein kinase</fullName>
    </submittedName>
</protein>
<organism evidence="11 12">
    <name type="scientific">Parascaris univalens</name>
    <name type="common">Nematode worm</name>
    <dbReference type="NCBI Taxonomy" id="6257"/>
    <lineage>
        <taxon>Eukaryota</taxon>
        <taxon>Metazoa</taxon>
        <taxon>Ecdysozoa</taxon>
        <taxon>Nematoda</taxon>
        <taxon>Chromadorea</taxon>
        <taxon>Rhabditida</taxon>
        <taxon>Spirurina</taxon>
        <taxon>Ascaridomorpha</taxon>
        <taxon>Ascaridoidea</taxon>
        <taxon>Ascarididae</taxon>
        <taxon>Parascaris</taxon>
    </lineage>
</organism>
<keyword evidence="6" id="KW-0175">Coiled coil</keyword>
<dbReference type="Proteomes" id="UP000887569">
    <property type="component" value="Unplaced"/>
</dbReference>
<dbReference type="PROSITE" id="PS50081">
    <property type="entry name" value="ZF_DAG_PE_2"/>
    <property type="match status" value="1"/>
</dbReference>
<evidence type="ECO:0000313" key="12">
    <source>
        <dbReference type="WBParaSite" id="PgB03_g079_t08"/>
    </source>
</evidence>
<dbReference type="WBParaSite" id="PgB03_g079_t08">
    <property type="protein sequence ID" value="PgB03_g079_t08"/>
    <property type="gene ID" value="PgB03_g079"/>
</dbReference>
<dbReference type="SMART" id="SM00036">
    <property type="entry name" value="CNH"/>
    <property type="match status" value="1"/>
</dbReference>
<feature type="domain" description="Phorbol-ester/DAG-type" evidence="9">
    <location>
        <begin position="899"/>
        <end position="948"/>
    </location>
</feature>
<dbReference type="GO" id="GO:0005737">
    <property type="term" value="C:cytoplasm"/>
    <property type="evidence" value="ECO:0007669"/>
    <property type="project" value="TreeGrafter"/>
</dbReference>
<feature type="compositionally biased region" description="Polar residues" evidence="7">
    <location>
        <begin position="867"/>
        <end position="886"/>
    </location>
</feature>
<feature type="coiled-coil region" evidence="6">
    <location>
        <begin position="727"/>
        <end position="775"/>
    </location>
</feature>
<feature type="region of interest" description="Disordered" evidence="7">
    <location>
        <begin position="863"/>
        <end position="892"/>
    </location>
</feature>
<dbReference type="InterPro" id="IPR001849">
    <property type="entry name" value="PH_domain"/>
</dbReference>
<reference evidence="12" key="1">
    <citation type="submission" date="2022-11" db="UniProtKB">
        <authorList>
            <consortium name="WormBaseParasite"/>
        </authorList>
    </citation>
    <scope>IDENTIFICATION</scope>
</reference>
<dbReference type="InterPro" id="IPR011993">
    <property type="entry name" value="PH-like_dom_sf"/>
</dbReference>
<evidence type="ECO:0000256" key="6">
    <source>
        <dbReference type="SAM" id="Coils"/>
    </source>
</evidence>
<dbReference type="SUPFAM" id="SSF50729">
    <property type="entry name" value="PH domain-like"/>
    <property type="match status" value="1"/>
</dbReference>
<keyword evidence="11" id="KW-1185">Reference proteome</keyword>